<feature type="binding site" evidence="7">
    <location>
        <position position="120"/>
    </location>
    <ligand>
        <name>ATP</name>
        <dbReference type="ChEBI" id="CHEBI:30616"/>
    </ligand>
</feature>
<gene>
    <name evidence="7" type="primary">aroK</name>
    <name evidence="8" type="ORF">JRG66_03610</name>
</gene>
<dbReference type="GO" id="GO:0016301">
    <property type="term" value="F:kinase activity"/>
    <property type="evidence" value="ECO:0007669"/>
    <property type="project" value="UniProtKB-KW"/>
</dbReference>
<dbReference type="RefSeq" id="WP_265164387.1">
    <property type="nucleotide sequence ID" value="NZ_CP069620.1"/>
</dbReference>
<keyword evidence="9" id="KW-1185">Reference proteome</keyword>
<feature type="binding site" evidence="7">
    <location>
        <begin position="10"/>
        <end position="15"/>
    </location>
    <ligand>
        <name>ATP</name>
        <dbReference type="ChEBI" id="CHEBI:30616"/>
    </ligand>
</feature>
<organism evidence="8 9">
    <name type="scientific">Salinimicrobium tongyeongense</name>
    <dbReference type="NCBI Taxonomy" id="2809707"/>
    <lineage>
        <taxon>Bacteria</taxon>
        <taxon>Pseudomonadati</taxon>
        <taxon>Bacteroidota</taxon>
        <taxon>Flavobacteriia</taxon>
        <taxon>Flavobacteriales</taxon>
        <taxon>Flavobacteriaceae</taxon>
        <taxon>Salinimicrobium</taxon>
    </lineage>
</organism>
<dbReference type="HAMAP" id="MF_00109">
    <property type="entry name" value="Shikimate_kinase"/>
    <property type="match status" value="1"/>
</dbReference>
<keyword evidence="2 7" id="KW-0808">Transferase</keyword>
<evidence type="ECO:0000256" key="4">
    <source>
        <dbReference type="ARBA" id="ARBA00022777"/>
    </source>
</evidence>
<dbReference type="PANTHER" id="PTHR21087:SF16">
    <property type="entry name" value="SHIKIMATE KINASE 1, CHLOROPLASTIC"/>
    <property type="match status" value="1"/>
</dbReference>
<comment type="pathway">
    <text evidence="7">Metabolic intermediate biosynthesis; chorismate biosynthesis; chorismate from D-erythrose 4-phosphate and phosphoenolpyruvate: step 5/7.</text>
</comment>
<evidence type="ECO:0000313" key="8">
    <source>
        <dbReference type="EMBL" id="UZH55976.1"/>
    </source>
</evidence>
<keyword evidence="5 7" id="KW-0067">ATP-binding</keyword>
<comment type="catalytic activity">
    <reaction evidence="7">
        <text>shikimate + ATP = 3-phosphoshikimate + ADP + H(+)</text>
        <dbReference type="Rhea" id="RHEA:13121"/>
        <dbReference type="ChEBI" id="CHEBI:15378"/>
        <dbReference type="ChEBI" id="CHEBI:30616"/>
        <dbReference type="ChEBI" id="CHEBI:36208"/>
        <dbReference type="ChEBI" id="CHEBI:145989"/>
        <dbReference type="ChEBI" id="CHEBI:456216"/>
        <dbReference type="EC" id="2.7.1.71"/>
    </reaction>
</comment>
<reference evidence="8" key="1">
    <citation type="submission" date="2021-02" db="EMBL/GenBank/DDBJ databases">
        <title>Salinimicrobium sp. nov. isolated from seawater in Tongyeong, Republic of Korea.</title>
        <authorList>
            <person name="Lee S.-J."/>
        </authorList>
    </citation>
    <scope>NUCLEOTIDE SEQUENCE</scope>
    <source>
        <strain evidence="8">HN-2-9-2</strain>
    </source>
</reference>
<dbReference type="CDD" id="cd00464">
    <property type="entry name" value="SK"/>
    <property type="match status" value="1"/>
</dbReference>
<comment type="function">
    <text evidence="7">Catalyzes the specific phosphorylation of the 3-hydroxyl group of shikimic acid using ATP as a cosubstrate.</text>
</comment>
<dbReference type="Gene3D" id="3.40.50.300">
    <property type="entry name" value="P-loop containing nucleotide triphosphate hydrolases"/>
    <property type="match status" value="1"/>
</dbReference>
<feature type="binding site" evidence="7">
    <location>
        <position position="32"/>
    </location>
    <ligand>
        <name>substrate</name>
    </ligand>
</feature>
<dbReference type="InterPro" id="IPR031322">
    <property type="entry name" value="Shikimate/glucono_kinase"/>
</dbReference>
<feature type="binding site" evidence="7">
    <location>
        <position position="79"/>
    </location>
    <ligand>
        <name>substrate</name>
    </ligand>
</feature>
<proteinExistence type="inferred from homology"/>
<keyword evidence="6 7" id="KW-0057">Aromatic amino acid biosynthesis</keyword>
<dbReference type="EC" id="2.7.1.71" evidence="7"/>
<evidence type="ECO:0000256" key="1">
    <source>
        <dbReference type="ARBA" id="ARBA00022605"/>
    </source>
</evidence>
<protein>
    <recommendedName>
        <fullName evidence="7">Shikimate kinase</fullName>
        <shortName evidence="7">SK</shortName>
        <ecNumber evidence="7">2.7.1.71</ecNumber>
    </recommendedName>
</protein>
<dbReference type="InterPro" id="IPR000623">
    <property type="entry name" value="Shikimate_kinase/TSH1"/>
</dbReference>
<feature type="binding site" evidence="7">
    <location>
        <position position="143"/>
    </location>
    <ligand>
        <name>substrate</name>
    </ligand>
</feature>
<evidence type="ECO:0000313" key="9">
    <source>
        <dbReference type="Proteomes" id="UP001163981"/>
    </source>
</evidence>
<dbReference type="PANTHER" id="PTHR21087">
    <property type="entry name" value="SHIKIMATE KINASE"/>
    <property type="match status" value="1"/>
</dbReference>
<evidence type="ECO:0000256" key="5">
    <source>
        <dbReference type="ARBA" id="ARBA00022840"/>
    </source>
</evidence>
<dbReference type="Pfam" id="PF01202">
    <property type="entry name" value="SKI"/>
    <property type="match status" value="1"/>
</dbReference>
<evidence type="ECO:0000256" key="6">
    <source>
        <dbReference type="ARBA" id="ARBA00023141"/>
    </source>
</evidence>
<comment type="subunit">
    <text evidence="7">Monomer.</text>
</comment>
<dbReference type="EMBL" id="CP069620">
    <property type="protein sequence ID" value="UZH55976.1"/>
    <property type="molecule type" value="Genomic_DNA"/>
</dbReference>
<feature type="binding site" evidence="7">
    <location>
        <position position="56"/>
    </location>
    <ligand>
        <name>substrate</name>
    </ligand>
</feature>
<keyword evidence="7" id="KW-0479">Metal-binding</keyword>
<accession>A0ABY6NTK0</accession>
<keyword evidence="3 7" id="KW-0547">Nucleotide-binding</keyword>
<dbReference type="InterPro" id="IPR027417">
    <property type="entry name" value="P-loop_NTPase"/>
</dbReference>
<dbReference type="SUPFAM" id="SSF52540">
    <property type="entry name" value="P-loop containing nucleoside triphosphate hydrolases"/>
    <property type="match status" value="1"/>
</dbReference>
<sequence>MKLILIGYMGSGKSSVGKVLAGQLSVNFLDLDAEISAEENKSIPQIFSDHGEVYFRRKEAEVLKKLLEKDEGCVLSLGGGTPCYGKNMELIKAAPKATSIYLKTGLLQLTERLMVEKEHRPLIKDLDSSEALEDYIRKHLFERTFFYNQSDLIVSTDGKSVDEVVAAIAEELD</sequence>
<keyword evidence="7" id="KW-0460">Magnesium</keyword>
<evidence type="ECO:0000256" key="2">
    <source>
        <dbReference type="ARBA" id="ARBA00022679"/>
    </source>
</evidence>
<dbReference type="PRINTS" id="PR01100">
    <property type="entry name" value="SHIKIMTKNASE"/>
</dbReference>
<comment type="cofactor">
    <cofactor evidence="7">
        <name>Mg(2+)</name>
        <dbReference type="ChEBI" id="CHEBI:18420"/>
    </cofactor>
    <text evidence="7">Binds 1 Mg(2+) ion per subunit.</text>
</comment>
<keyword evidence="7" id="KW-0963">Cytoplasm</keyword>
<feature type="binding site" evidence="7">
    <location>
        <position position="14"/>
    </location>
    <ligand>
        <name>Mg(2+)</name>
        <dbReference type="ChEBI" id="CHEBI:18420"/>
    </ligand>
</feature>
<name>A0ABY6NTK0_9FLAO</name>
<keyword evidence="1 7" id="KW-0028">Amino-acid biosynthesis</keyword>
<comment type="subcellular location">
    <subcellularLocation>
        <location evidence="7">Cytoplasm</location>
    </subcellularLocation>
</comment>
<dbReference type="Proteomes" id="UP001163981">
    <property type="component" value="Chromosome"/>
</dbReference>
<keyword evidence="4 7" id="KW-0418">Kinase</keyword>
<comment type="similarity">
    <text evidence="7">Belongs to the shikimate kinase family.</text>
</comment>
<comment type="caution">
    <text evidence="7">Lacks conserved residue(s) required for the propagation of feature annotation.</text>
</comment>
<evidence type="ECO:0000256" key="3">
    <source>
        <dbReference type="ARBA" id="ARBA00022741"/>
    </source>
</evidence>
<evidence type="ECO:0000256" key="7">
    <source>
        <dbReference type="HAMAP-Rule" id="MF_00109"/>
    </source>
</evidence>